<reference evidence="3 4" key="1">
    <citation type="journal article" date="2019" name="Int. J. Syst. Evol. Microbiol.">
        <title>The Global Catalogue of Microorganisms (GCM) 10K type strain sequencing project: providing services to taxonomists for standard genome sequencing and annotation.</title>
        <authorList>
            <consortium name="The Broad Institute Genomics Platform"/>
            <consortium name="The Broad Institute Genome Sequencing Center for Infectious Disease"/>
            <person name="Wu L."/>
            <person name="Ma J."/>
        </authorList>
    </citation>
    <scope>NUCLEOTIDE SEQUENCE [LARGE SCALE GENOMIC DNA]</scope>
    <source>
        <strain evidence="3 4">DT85</strain>
    </source>
</reference>
<evidence type="ECO:0000256" key="1">
    <source>
        <dbReference type="ARBA" id="ARBA00022598"/>
    </source>
</evidence>
<protein>
    <submittedName>
        <fullName evidence="3">Biotin--[acetyl-CoA-carboxylase] ligase</fullName>
        <ecNumber evidence="3">6.3.4.15</ecNumber>
    </submittedName>
</protein>
<dbReference type="Pfam" id="PF02237">
    <property type="entry name" value="BPL_C"/>
    <property type="match status" value="1"/>
</dbReference>
<sequence>MDEPALEARLGVPVTVFDATPDTSGYLRRRVPDAPHGAFAVANELTAARGRSGSAWAAPPGGVWSSTLLYPEFGPEHVGRLTFAGGLAACETARSFGVDARLKWPNDVVVDGDSSGRPDADPAARYKLAGVLVEAVVDAVPVIGKPVDEALTDPEELEAVVMGIGVNADLDPDDIDTERPTTTLRAETGGPVERAEVAARLHERLSARAEQVESAAGFADALDDWRGHAVTLGEDVRATVDGGTVTGRATDVAATGALLVETGNGRREVRTGECEELRRR</sequence>
<dbReference type="Gene3D" id="3.30.930.10">
    <property type="entry name" value="Bira Bifunctional Protein, Domain 2"/>
    <property type="match status" value="1"/>
</dbReference>
<dbReference type="GeneID" id="79267729"/>
<dbReference type="InterPro" id="IPR004408">
    <property type="entry name" value="Biotin_CoA_COase_ligase"/>
</dbReference>
<evidence type="ECO:0000313" key="4">
    <source>
        <dbReference type="Proteomes" id="UP001596398"/>
    </source>
</evidence>
<dbReference type="EC" id="6.3.4.15" evidence="3"/>
<dbReference type="Gene3D" id="2.30.30.100">
    <property type="match status" value="1"/>
</dbReference>
<dbReference type="InterPro" id="IPR003142">
    <property type="entry name" value="BPL_C"/>
</dbReference>
<evidence type="ECO:0000259" key="2">
    <source>
        <dbReference type="PROSITE" id="PS51733"/>
    </source>
</evidence>
<dbReference type="PANTHER" id="PTHR12835">
    <property type="entry name" value="BIOTIN PROTEIN LIGASE"/>
    <property type="match status" value="1"/>
</dbReference>
<feature type="domain" description="BPL/LPL catalytic" evidence="2">
    <location>
        <begin position="10"/>
        <end position="213"/>
    </location>
</feature>
<organism evidence="3 4">
    <name type="scientific">Halosegnis marinus</name>
    <dbReference type="NCBI Taxonomy" id="3034023"/>
    <lineage>
        <taxon>Archaea</taxon>
        <taxon>Methanobacteriati</taxon>
        <taxon>Methanobacteriota</taxon>
        <taxon>Stenosarchaea group</taxon>
        <taxon>Halobacteria</taxon>
        <taxon>Halobacteriales</taxon>
        <taxon>Natronomonadaceae</taxon>
        <taxon>Halosegnis</taxon>
    </lineage>
</organism>
<dbReference type="InterPro" id="IPR045864">
    <property type="entry name" value="aa-tRNA-synth_II/BPL/LPL"/>
</dbReference>
<comment type="caution">
    <text evidence="3">The sequence shown here is derived from an EMBL/GenBank/DDBJ whole genome shotgun (WGS) entry which is preliminary data.</text>
</comment>
<dbReference type="EMBL" id="JBHTAP010000001">
    <property type="protein sequence ID" value="MFC7236024.1"/>
    <property type="molecule type" value="Genomic_DNA"/>
</dbReference>
<keyword evidence="1 3" id="KW-0436">Ligase</keyword>
<accession>A0ABD5ZR14</accession>
<dbReference type="Proteomes" id="UP001596398">
    <property type="component" value="Unassembled WGS sequence"/>
</dbReference>
<dbReference type="AlphaFoldDB" id="A0ABD5ZR14"/>
<keyword evidence="4" id="KW-1185">Reference proteome</keyword>
<proteinExistence type="predicted"/>
<dbReference type="PROSITE" id="PS51733">
    <property type="entry name" value="BPL_LPL_CATALYTIC"/>
    <property type="match status" value="1"/>
</dbReference>
<dbReference type="RefSeq" id="WP_276234173.1">
    <property type="nucleotide sequence ID" value="NZ_CP119802.1"/>
</dbReference>
<name>A0ABD5ZR14_9EURY</name>
<gene>
    <name evidence="3" type="ORF">ACFQJ4_11925</name>
</gene>
<dbReference type="GO" id="GO:0004077">
    <property type="term" value="F:biotin--[biotin carboxyl-carrier protein] ligase activity"/>
    <property type="evidence" value="ECO:0007669"/>
    <property type="project" value="UniProtKB-EC"/>
</dbReference>
<dbReference type="PANTHER" id="PTHR12835:SF5">
    <property type="entry name" value="BIOTIN--PROTEIN LIGASE"/>
    <property type="match status" value="1"/>
</dbReference>
<dbReference type="CDD" id="cd16442">
    <property type="entry name" value="BPL"/>
    <property type="match status" value="1"/>
</dbReference>
<dbReference type="InterPro" id="IPR004143">
    <property type="entry name" value="BPL_LPL_catalytic"/>
</dbReference>
<evidence type="ECO:0000313" key="3">
    <source>
        <dbReference type="EMBL" id="MFC7236024.1"/>
    </source>
</evidence>
<dbReference type="NCBIfam" id="TIGR00121">
    <property type="entry name" value="birA_ligase"/>
    <property type="match status" value="1"/>
</dbReference>
<dbReference type="SUPFAM" id="SSF55681">
    <property type="entry name" value="Class II aaRS and biotin synthetases"/>
    <property type="match status" value="1"/>
</dbReference>
<dbReference type="Pfam" id="PF03099">
    <property type="entry name" value="BPL_LplA_LipB"/>
    <property type="match status" value="1"/>
</dbReference>